<proteinExistence type="predicted"/>
<evidence type="ECO:0000256" key="1">
    <source>
        <dbReference type="ARBA" id="ARBA00022741"/>
    </source>
</evidence>
<evidence type="ECO:0000313" key="4">
    <source>
        <dbReference type="EMBL" id="OGC51256.1"/>
    </source>
</evidence>
<dbReference type="Gene3D" id="3.40.50.300">
    <property type="entry name" value="P-loop containing nucleotide triphosphate hydrolases"/>
    <property type="match status" value="1"/>
</dbReference>
<dbReference type="InterPro" id="IPR010488">
    <property type="entry name" value="Zeta_toxin_domain"/>
</dbReference>
<dbReference type="STRING" id="1802624.A2982_04120"/>
<dbReference type="AlphaFoldDB" id="A0A1F4V224"/>
<keyword evidence="1" id="KW-0547">Nucleotide-binding</keyword>
<gene>
    <name evidence="4" type="ORF">A2982_04120</name>
</gene>
<evidence type="ECO:0000259" key="3">
    <source>
        <dbReference type="Pfam" id="PF06414"/>
    </source>
</evidence>
<dbReference type="EMBL" id="MEVH01000027">
    <property type="protein sequence ID" value="OGC51256.1"/>
    <property type="molecule type" value="Genomic_DNA"/>
</dbReference>
<evidence type="ECO:0000256" key="2">
    <source>
        <dbReference type="ARBA" id="ARBA00022840"/>
    </source>
</evidence>
<protein>
    <recommendedName>
        <fullName evidence="3">Zeta toxin domain-containing protein</fullName>
    </recommendedName>
</protein>
<dbReference type="Proteomes" id="UP000178771">
    <property type="component" value="Unassembled WGS sequence"/>
</dbReference>
<feature type="domain" description="Zeta toxin" evidence="3">
    <location>
        <begin position="78"/>
        <end position="231"/>
    </location>
</feature>
<dbReference type="Pfam" id="PF06414">
    <property type="entry name" value="Zeta_toxin"/>
    <property type="match status" value="1"/>
</dbReference>
<dbReference type="SUPFAM" id="SSF52540">
    <property type="entry name" value="P-loop containing nucleoside triphosphate hydrolases"/>
    <property type="match status" value="1"/>
</dbReference>
<evidence type="ECO:0000313" key="5">
    <source>
        <dbReference type="Proteomes" id="UP000178771"/>
    </source>
</evidence>
<organism evidence="4 5">
    <name type="scientific">candidate division WWE3 bacterium RIFCSPLOWO2_01_FULL_39_13</name>
    <dbReference type="NCBI Taxonomy" id="1802624"/>
    <lineage>
        <taxon>Bacteria</taxon>
        <taxon>Katanobacteria</taxon>
    </lineage>
</organism>
<dbReference type="GO" id="GO:0016301">
    <property type="term" value="F:kinase activity"/>
    <property type="evidence" value="ECO:0007669"/>
    <property type="project" value="InterPro"/>
</dbReference>
<accession>A0A1F4V224</accession>
<keyword evidence="2" id="KW-0067">ATP-binding</keyword>
<name>A0A1F4V224_UNCKA</name>
<reference evidence="4 5" key="1">
    <citation type="journal article" date="2016" name="Nat. Commun.">
        <title>Thousands of microbial genomes shed light on interconnected biogeochemical processes in an aquifer system.</title>
        <authorList>
            <person name="Anantharaman K."/>
            <person name="Brown C.T."/>
            <person name="Hug L.A."/>
            <person name="Sharon I."/>
            <person name="Castelle C.J."/>
            <person name="Probst A.J."/>
            <person name="Thomas B.C."/>
            <person name="Singh A."/>
            <person name="Wilkins M.J."/>
            <person name="Karaoz U."/>
            <person name="Brodie E.L."/>
            <person name="Williams K.H."/>
            <person name="Hubbard S.S."/>
            <person name="Banfield J.F."/>
        </authorList>
    </citation>
    <scope>NUCLEOTIDE SEQUENCE [LARGE SCALE GENOMIC DNA]</scope>
</reference>
<comment type="caution">
    <text evidence="4">The sequence shown here is derived from an EMBL/GenBank/DDBJ whole genome shotgun (WGS) entry which is preliminary data.</text>
</comment>
<dbReference type="GO" id="GO:0005524">
    <property type="term" value="F:ATP binding"/>
    <property type="evidence" value="ECO:0007669"/>
    <property type="project" value="UniProtKB-KW"/>
</dbReference>
<sequence length="281" mass="32507">MLILDYFIRNIILALFTEVETYKIFSTMNEDWNKVSWKEVTQKLTQKSSWHTYRLKLHDKIINDVIAECRINSAKIEKLTNSKEPAVLLIRGATGAGKSTFIHNKLNITSGIVGGDLIRNKLKNSLFITARRDTQYDLESYFVTDKVLKSLLRQRISIVIERTIEYLEDFEMLCTLCQKYAYDSLHIVDLDASLEDSINRVAERNKDKNRKGPIVPVKYIERCVRNVMANRIKLIEDLKKEHGINIAYELFSNYGEKGDFKKVVEISKGNLLHCQPSLNSP</sequence>
<dbReference type="InterPro" id="IPR027417">
    <property type="entry name" value="P-loop_NTPase"/>
</dbReference>